<feature type="transmembrane region" description="Helical" evidence="8">
    <location>
        <begin position="321"/>
        <end position="342"/>
    </location>
</feature>
<feature type="compositionally biased region" description="Polar residues" evidence="7">
    <location>
        <begin position="11"/>
        <end position="25"/>
    </location>
</feature>
<feature type="transmembrane region" description="Helical" evidence="8">
    <location>
        <begin position="88"/>
        <end position="109"/>
    </location>
</feature>
<gene>
    <name evidence="10" type="ORF">CSOJ01_13615</name>
</gene>
<dbReference type="EMBL" id="WIGN01000403">
    <property type="protein sequence ID" value="KAF6794666.1"/>
    <property type="molecule type" value="Genomic_DNA"/>
</dbReference>
<dbReference type="Proteomes" id="UP000652219">
    <property type="component" value="Unassembled WGS sequence"/>
</dbReference>
<comment type="similarity">
    <text evidence="2">Belongs to the major facilitator superfamily. TCR/Tet family.</text>
</comment>
<dbReference type="SUPFAM" id="SSF103473">
    <property type="entry name" value="MFS general substrate transporter"/>
    <property type="match status" value="1"/>
</dbReference>
<feature type="transmembrane region" description="Helical" evidence="8">
    <location>
        <begin position="389"/>
        <end position="407"/>
    </location>
</feature>
<reference evidence="10 11" key="1">
    <citation type="journal article" date="2020" name="Phytopathology">
        <title>Genome Sequence Resources of Colletotrichum truncatum, C. plurivorum, C. musicola, and C. sojae: Four Species Pathogenic to Soybean (Glycine max).</title>
        <authorList>
            <person name="Rogerio F."/>
            <person name="Boufleur T.R."/>
            <person name="Ciampi-Guillardi M."/>
            <person name="Sukno S.A."/>
            <person name="Thon M.R."/>
            <person name="Massola Junior N.S."/>
            <person name="Baroncelli R."/>
        </authorList>
    </citation>
    <scope>NUCLEOTIDE SEQUENCE [LARGE SCALE GENOMIC DNA]</scope>
    <source>
        <strain evidence="10 11">LFN0009</strain>
    </source>
</reference>
<feature type="transmembrane region" description="Helical" evidence="8">
    <location>
        <begin position="181"/>
        <end position="201"/>
    </location>
</feature>
<evidence type="ECO:0000313" key="11">
    <source>
        <dbReference type="Proteomes" id="UP000652219"/>
    </source>
</evidence>
<feature type="transmembrane region" description="Helical" evidence="8">
    <location>
        <begin position="530"/>
        <end position="549"/>
    </location>
</feature>
<evidence type="ECO:0000256" key="7">
    <source>
        <dbReference type="SAM" id="MobiDB-lite"/>
    </source>
</evidence>
<evidence type="ECO:0000313" key="10">
    <source>
        <dbReference type="EMBL" id="KAF6794666.1"/>
    </source>
</evidence>
<feature type="transmembrane region" description="Helical" evidence="8">
    <location>
        <begin position="207"/>
        <end position="229"/>
    </location>
</feature>
<feature type="region of interest" description="Disordered" evidence="7">
    <location>
        <begin position="1"/>
        <end position="45"/>
    </location>
</feature>
<dbReference type="InterPro" id="IPR011701">
    <property type="entry name" value="MFS"/>
</dbReference>
<dbReference type="GO" id="GO:0022857">
    <property type="term" value="F:transmembrane transporter activity"/>
    <property type="evidence" value="ECO:0007669"/>
    <property type="project" value="InterPro"/>
</dbReference>
<feature type="transmembrane region" description="Helical" evidence="8">
    <location>
        <begin position="450"/>
        <end position="476"/>
    </location>
</feature>
<comment type="subcellular location">
    <subcellularLocation>
        <location evidence="1">Membrane</location>
        <topology evidence="1">Multi-pass membrane protein</topology>
    </subcellularLocation>
</comment>
<dbReference type="PANTHER" id="PTHR23501:SF12">
    <property type="entry name" value="MAJOR FACILITATOR SUPERFAMILY (MFS) PROFILE DOMAIN-CONTAINING PROTEIN-RELATED"/>
    <property type="match status" value="1"/>
</dbReference>
<dbReference type="GO" id="GO:0005886">
    <property type="term" value="C:plasma membrane"/>
    <property type="evidence" value="ECO:0007669"/>
    <property type="project" value="TreeGrafter"/>
</dbReference>
<feature type="compositionally biased region" description="Basic and acidic residues" evidence="7">
    <location>
        <begin position="1"/>
        <end position="10"/>
    </location>
</feature>
<dbReference type="InterPro" id="IPR036259">
    <property type="entry name" value="MFS_trans_sf"/>
</dbReference>
<keyword evidence="6 8" id="KW-0472">Membrane</keyword>
<feature type="transmembrane region" description="Helical" evidence="8">
    <location>
        <begin position="149"/>
        <end position="169"/>
    </location>
</feature>
<feature type="transmembrane region" description="Helical" evidence="8">
    <location>
        <begin position="419"/>
        <end position="438"/>
    </location>
</feature>
<accession>A0A8H6ISD0</accession>
<sequence length="562" mass="59906">METEPKHRPDSGNNGTERASTNVGSEQPVPKDEESATTQHKHPREGWPGWRWPCIQAAFCLIGLLLGYDVSNTANIQAPIYEAFGQIHLLSWVATAYTAMNVAMVPLVRKLVVVGNIRYQVIAYCLVFFVGGVVSGSATNINAVIIGRALQGVGGAGLYQLGIVINVLCATSAELPRTQGLMAVSWAVGLTLGPVIGGAFAENPNATWRWAMYINLPMLAIIMLTNGLAVPSMHHPDSVPVLQGLRVIDWTGVVLHIGGFILLCSALIFSGSTWEWSSHSAIVAWVFVGVIYLAYVLQQKFCLLTSKEHRNVPADLLKKRVVALICAATAAAGSCYGVALYYTPLFFAFTRGLDPVEAAVRLLPFIFTFIFFTIVVAGLIPVVGRYAPFYVAGGALAIIGGAVQAQITASTSESRVMGVSSLVGAGIGCMWQTGVAVITQSVPANRRLDVTALFIMFQLAGVSVTLSLAGCVFQNVGFNKLHGALGGMGYGDHDVREALAGLDSRIFTDANPQVVGLVVREVAEVIADTHYIIVASGAVAFLSGCFMSWEKLDFGRGKPANK</sequence>
<name>A0A8H6ISD0_9PEZI</name>
<comment type="caution">
    <text evidence="10">The sequence shown here is derived from an EMBL/GenBank/DDBJ whole genome shotgun (WGS) entry which is preliminary data.</text>
</comment>
<proteinExistence type="inferred from homology"/>
<evidence type="ECO:0000256" key="1">
    <source>
        <dbReference type="ARBA" id="ARBA00004141"/>
    </source>
</evidence>
<evidence type="ECO:0000256" key="3">
    <source>
        <dbReference type="ARBA" id="ARBA00022448"/>
    </source>
</evidence>
<dbReference type="PROSITE" id="PS50850">
    <property type="entry name" value="MFS"/>
    <property type="match status" value="1"/>
</dbReference>
<keyword evidence="11" id="KW-1185">Reference proteome</keyword>
<evidence type="ECO:0000256" key="5">
    <source>
        <dbReference type="ARBA" id="ARBA00022989"/>
    </source>
</evidence>
<protein>
    <submittedName>
        <fullName evidence="10">Efflux pump antibiotic resistance</fullName>
    </submittedName>
</protein>
<evidence type="ECO:0000256" key="8">
    <source>
        <dbReference type="SAM" id="Phobius"/>
    </source>
</evidence>
<keyword evidence="3" id="KW-0813">Transport</keyword>
<evidence type="ECO:0000256" key="4">
    <source>
        <dbReference type="ARBA" id="ARBA00022692"/>
    </source>
</evidence>
<dbReference type="InterPro" id="IPR020846">
    <property type="entry name" value="MFS_dom"/>
</dbReference>
<evidence type="ECO:0000256" key="2">
    <source>
        <dbReference type="ARBA" id="ARBA00007520"/>
    </source>
</evidence>
<feature type="transmembrane region" description="Helical" evidence="8">
    <location>
        <begin position="121"/>
        <end position="143"/>
    </location>
</feature>
<dbReference type="AlphaFoldDB" id="A0A8H6ISD0"/>
<feature type="transmembrane region" description="Helical" evidence="8">
    <location>
        <begin position="276"/>
        <end position="297"/>
    </location>
</feature>
<keyword evidence="4 8" id="KW-0812">Transmembrane</keyword>
<evidence type="ECO:0000259" key="9">
    <source>
        <dbReference type="PROSITE" id="PS50850"/>
    </source>
</evidence>
<evidence type="ECO:0000256" key="6">
    <source>
        <dbReference type="ARBA" id="ARBA00023136"/>
    </source>
</evidence>
<keyword evidence="5 8" id="KW-1133">Transmembrane helix</keyword>
<dbReference type="Pfam" id="PF07690">
    <property type="entry name" value="MFS_1"/>
    <property type="match status" value="1"/>
</dbReference>
<feature type="transmembrane region" description="Helical" evidence="8">
    <location>
        <begin position="50"/>
        <end position="68"/>
    </location>
</feature>
<dbReference type="PANTHER" id="PTHR23501">
    <property type="entry name" value="MAJOR FACILITATOR SUPERFAMILY"/>
    <property type="match status" value="1"/>
</dbReference>
<feature type="transmembrane region" description="Helical" evidence="8">
    <location>
        <begin position="362"/>
        <end position="382"/>
    </location>
</feature>
<dbReference type="Gene3D" id="1.20.1250.20">
    <property type="entry name" value="MFS general substrate transporter like domains"/>
    <property type="match status" value="2"/>
</dbReference>
<feature type="domain" description="Major facilitator superfamily (MFS) profile" evidence="9">
    <location>
        <begin position="55"/>
        <end position="552"/>
    </location>
</feature>
<organism evidence="10 11">
    <name type="scientific">Colletotrichum sojae</name>
    <dbReference type="NCBI Taxonomy" id="2175907"/>
    <lineage>
        <taxon>Eukaryota</taxon>
        <taxon>Fungi</taxon>
        <taxon>Dikarya</taxon>
        <taxon>Ascomycota</taxon>
        <taxon>Pezizomycotina</taxon>
        <taxon>Sordariomycetes</taxon>
        <taxon>Hypocreomycetidae</taxon>
        <taxon>Glomerellales</taxon>
        <taxon>Glomerellaceae</taxon>
        <taxon>Colletotrichum</taxon>
        <taxon>Colletotrichum orchidearum species complex</taxon>
    </lineage>
</organism>
<feature type="transmembrane region" description="Helical" evidence="8">
    <location>
        <begin position="250"/>
        <end position="270"/>
    </location>
</feature>